<feature type="region of interest" description="Disordered" evidence="1">
    <location>
        <begin position="27"/>
        <end position="117"/>
    </location>
</feature>
<feature type="compositionally biased region" description="Polar residues" evidence="1">
    <location>
        <begin position="233"/>
        <end position="243"/>
    </location>
</feature>
<feature type="compositionally biased region" description="Low complexity" evidence="1">
    <location>
        <begin position="60"/>
        <end position="80"/>
    </location>
</feature>
<sequence>MRALSRQLSPTTVLVSILAVSLLVSSTSAQNPPPLSNSNADATNTDTGSGNQPTSDNNKPSATNAPSTGSSPASATSGNGKPSDTKTTATQGPPPPSLTTSSNPGDNGSGLPSILPTLPTLSDQVTVSYPPPTVPPTANAPYMQHSKLPEGTVFIAVGAVLGFLGIAVLAWRGLVAWSLHRSVKRAAIQNNLADSKAMLRPPGGGFYANGAGSSLSLDHLSSSGKSPSGPRHTPNSSLFFSPTATAGSGLGQSGNRGSGYLPAGYYAAGSAAPGGGTGMTHIGGGERLSTHGHGYTRARSMGPSPPRSPSLPPSRGEDARFSRGPLRGGPSMSSLNLSTQPQERAPSAYLEDLFENHQPGQMPGAGDARF</sequence>
<dbReference type="AlphaFoldDB" id="A0A9P8LBU6"/>
<dbReference type="GO" id="GO:0000324">
    <property type="term" value="C:fungal-type vacuole"/>
    <property type="evidence" value="ECO:0007669"/>
    <property type="project" value="TreeGrafter"/>
</dbReference>
<feature type="compositionally biased region" description="Low complexity" evidence="1">
    <location>
        <begin position="218"/>
        <end position="229"/>
    </location>
</feature>
<feature type="compositionally biased region" description="Pro residues" evidence="1">
    <location>
        <begin position="303"/>
        <end position="312"/>
    </location>
</feature>
<feature type="transmembrane region" description="Helical" evidence="2">
    <location>
        <begin position="153"/>
        <end position="175"/>
    </location>
</feature>
<keyword evidence="2" id="KW-0472">Membrane</keyword>
<accession>A0A9P8LBU6</accession>
<keyword evidence="2" id="KW-1133">Transmembrane helix</keyword>
<feature type="region of interest" description="Disordered" evidence="1">
    <location>
        <begin position="218"/>
        <end position="243"/>
    </location>
</feature>
<dbReference type="PANTHER" id="PTHR36089">
    <property type="entry name" value="CHITIN SYNTHASE 3 COMPLEX PROTEIN CSI2-RELATED"/>
    <property type="match status" value="1"/>
</dbReference>
<feature type="region of interest" description="Disordered" evidence="1">
    <location>
        <begin position="277"/>
        <end position="370"/>
    </location>
</feature>
<dbReference type="PANTHER" id="PTHR36089:SF1">
    <property type="entry name" value="CHITIN SYNTHASE 3 COMPLEX PROTEIN CSI2-RELATED"/>
    <property type="match status" value="1"/>
</dbReference>
<keyword evidence="3" id="KW-0732">Signal</keyword>
<evidence type="ECO:0000256" key="3">
    <source>
        <dbReference type="SAM" id="SignalP"/>
    </source>
</evidence>
<evidence type="ECO:0000313" key="4">
    <source>
        <dbReference type="EMBL" id="KAH0559398.1"/>
    </source>
</evidence>
<feature type="compositionally biased region" description="Polar residues" evidence="1">
    <location>
        <begin position="36"/>
        <end position="59"/>
    </location>
</feature>
<feature type="compositionally biased region" description="Polar residues" evidence="1">
    <location>
        <begin position="331"/>
        <end position="342"/>
    </location>
</feature>
<keyword evidence="5" id="KW-1185">Reference proteome</keyword>
<feature type="compositionally biased region" description="Low complexity" evidence="1">
    <location>
        <begin position="98"/>
        <end position="117"/>
    </location>
</feature>
<gene>
    <name evidence="4" type="ORF">GP486_004092</name>
</gene>
<organism evidence="4 5">
    <name type="scientific">Trichoglossum hirsutum</name>
    <dbReference type="NCBI Taxonomy" id="265104"/>
    <lineage>
        <taxon>Eukaryota</taxon>
        <taxon>Fungi</taxon>
        <taxon>Dikarya</taxon>
        <taxon>Ascomycota</taxon>
        <taxon>Pezizomycotina</taxon>
        <taxon>Geoglossomycetes</taxon>
        <taxon>Geoglossales</taxon>
        <taxon>Geoglossaceae</taxon>
        <taxon>Trichoglossum</taxon>
    </lineage>
</organism>
<name>A0A9P8LBU6_9PEZI</name>
<feature type="chain" id="PRO_5040163540" evidence="3">
    <location>
        <begin position="30"/>
        <end position="370"/>
    </location>
</feature>
<dbReference type="EMBL" id="JAGHQM010000608">
    <property type="protein sequence ID" value="KAH0559398.1"/>
    <property type="molecule type" value="Genomic_DNA"/>
</dbReference>
<comment type="caution">
    <text evidence="4">The sequence shown here is derived from an EMBL/GenBank/DDBJ whole genome shotgun (WGS) entry which is preliminary data.</text>
</comment>
<evidence type="ECO:0000256" key="1">
    <source>
        <dbReference type="SAM" id="MobiDB-lite"/>
    </source>
</evidence>
<dbReference type="InterPro" id="IPR051009">
    <property type="entry name" value="PRM"/>
</dbReference>
<feature type="signal peptide" evidence="3">
    <location>
        <begin position="1"/>
        <end position="29"/>
    </location>
</feature>
<dbReference type="Proteomes" id="UP000750711">
    <property type="component" value="Unassembled WGS sequence"/>
</dbReference>
<reference evidence="4" key="1">
    <citation type="submission" date="2021-03" db="EMBL/GenBank/DDBJ databases">
        <title>Comparative genomics and phylogenomic investigation of the class Geoglossomycetes provide insights into ecological specialization and systematics.</title>
        <authorList>
            <person name="Melie T."/>
            <person name="Pirro S."/>
            <person name="Miller A.N."/>
            <person name="Quandt A."/>
        </authorList>
    </citation>
    <scope>NUCLEOTIDE SEQUENCE</scope>
    <source>
        <strain evidence="4">CAQ_001_2017</strain>
    </source>
</reference>
<feature type="compositionally biased region" description="Gly residues" evidence="1">
    <location>
        <begin position="277"/>
        <end position="286"/>
    </location>
</feature>
<keyword evidence="2" id="KW-0812">Transmembrane</keyword>
<proteinExistence type="predicted"/>
<evidence type="ECO:0000313" key="5">
    <source>
        <dbReference type="Proteomes" id="UP000750711"/>
    </source>
</evidence>
<evidence type="ECO:0000256" key="2">
    <source>
        <dbReference type="SAM" id="Phobius"/>
    </source>
</evidence>
<protein>
    <submittedName>
        <fullName evidence="4">Uncharacterized protein</fullName>
    </submittedName>
</protein>